<organism evidence="8 9">
    <name type="scientific">Ramlibacter alkalitolerans</name>
    <dbReference type="NCBI Taxonomy" id="2039631"/>
    <lineage>
        <taxon>Bacteria</taxon>
        <taxon>Pseudomonadati</taxon>
        <taxon>Pseudomonadota</taxon>
        <taxon>Betaproteobacteria</taxon>
        <taxon>Burkholderiales</taxon>
        <taxon>Comamonadaceae</taxon>
        <taxon>Ramlibacter</taxon>
    </lineage>
</organism>
<feature type="region of interest" description="Disordered" evidence="5">
    <location>
        <begin position="1"/>
        <end position="95"/>
    </location>
</feature>
<feature type="compositionally biased region" description="Basic and acidic residues" evidence="5">
    <location>
        <begin position="50"/>
        <end position="59"/>
    </location>
</feature>
<evidence type="ECO:0000256" key="6">
    <source>
        <dbReference type="SAM" id="Phobius"/>
    </source>
</evidence>
<dbReference type="InterPro" id="IPR010432">
    <property type="entry name" value="RDD"/>
</dbReference>
<dbReference type="EMBL" id="JAEQND010000003">
    <property type="protein sequence ID" value="MBL0424664.1"/>
    <property type="molecule type" value="Genomic_DNA"/>
</dbReference>
<evidence type="ECO:0000256" key="4">
    <source>
        <dbReference type="ARBA" id="ARBA00023136"/>
    </source>
</evidence>
<gene>
    <name evidence="8" type="ORF">JI746_06035</name>
</gene>
<comment type="subcellular location">
    <subcellularLocation>
        <location evidence="1">Membrane</location>
        <topology evidence="1">Multi-pass membrane protein</topology>
    </subcellularLocation>
</comment>
<proteinExistence type="predicted"/>
<keyword evidence="2 6" id="KW-0812">Transmembrane</keyword>
<feature type="compositionally biased region" description="Gly residues" evidence="5">
    <location>
        <begin position="1"/>
        <end position="12"/>
    </location>
</feature>
<evidence type="ECO:0000313" key="8">
    <source>
        <dbReference type="EMBL" id="MBL0424664.1"/>
    </source>
</evidence>
<keyword evidence="3 6" id="KW-1133">Transmembrane helix</keyword>
<comment type="caution">
    <text evidence="8">The sequence shown here is derived from an EMBL/GenBank/DDBJ whole genome shotgun (WGS) entry which is preliminary data.</text>
</comment>
<evidence type="ECO:0000313" key="9">
    <source>
        <dbReference type="Proteomes" id="UP000622707"/>
    </source>
</evidence>
<accession>A0ABS1JKA6</accession>
<feature type="transmembrane region" description="Helical" evidence="6">
    <location>
        <begin position="147"/>
        <end position="165"/>
    </location>
</feature>
<evidence type="ECO:0000256" key="5">
    <source>
        <dbReference type="SAM" id="MobiDB-lite"/>
    </source>
</evidence>
<feature type="compositionally biased region" description="Low complexity" evidence="5">
    <location>
        <begin position="63"/>
        <end position="94"/>
    </location>
</feature>
<evidence type="ECO:0000256" key="3">
    <source>
        <dbReference type="ARBA" id="ARBA00022989"/>
    </source>
</evidence>
<sequence length="258" mass="27344">MGGLPEPVGGGKAQARRRRRGGQAAAAPHRRGGAAGPAAETGADPEAEEAGERRQDRGGARPGGQQHAAAAAPAAGASAAAAGGTGTATGADPALSLPASGLVAPSLRRRLASLFYEAFLAFGLAMVTAFVFSVVTQMRHALYGRQALGAVITVVLGLYFTWSWVKGRTLPMQTWRMRIVDRHGQALTPARAALRYVLCSIWVLPPVAAFAQQHLVDWKPVTAAFFGWVLVWAWLSRLHPQRQFWHDAWAGTRLVDAA</sequence>
<protein>
    <submittedName>
        <fullName evidence="8">RDD family protein</fullName>
    </submittedName>
</protein>
<dbReference type="Proteomes" id="UP000622707">
    <property type="component" value="Unassembled WGS sequence"/>
</dbReference>
<dbReference type="Pfam" id="PF06271">
    <property type="entry name" value="RDD"/>
    <property type="match status" value="1"/>
</dbReference>
<feature type="transmembrane region" description="Helical" evidence="6">
    <location>
        <begin position="114"/>
        <end position="135"/>
    </location>
</feature>
<feature type="domain" description="RDD" evidence="7">
    <location>
        <begin position="105"/>
        <end position="251"/>
    </location>
</feature>
<name>A0ABS1JKA6_9BURK</name>
<keyword evidence="4 6" id="KW-0472">Membrane</keyword>
<evidence type="ECO:0000259" key="7">
    <source>
        <dbReference type="Pfam" id="PF06271"/>
    </source>
</evidence>
<evidence type="ECO:0000256" key="2">
    <source>
        <dbReference type="ARBA" id="ARBA00022692"/>
    </source>
</evidence>
<keyword evidence="9" id="KW-1185">Reference proteome</keyword>
<reference evidence="8 9" key="1">
    <citation type="journal article" date="2017" name="Int. J. Syst. Evol. Microbiol.">
        <title>Ramlibacter alkalitolerans sp. nov., alkali-tolerant bacterium isolated from soil of ginseng.</title>
        <authorList>
            <person name="Lee D.H."/>
            <person name="Cha C.J."/>
        </authorList>
    </citation>
    <scope>NUCLEOTIDE SEQUENCE [LARGE SCALE GENOMIC DNA]</scope>
    <source>
        <strain evidence="8 9">KACC 19305</strain>
    </source>
</reference>
<evidence type="ECO:0000256" key="1">
    <source>
        <dbReference type="ARBA" id="ARBA00004141"/>
    </source>
</evidence>